<gene>
    <name evidence="2" type="ORF">DRE_00283</name>
</gene>
<protein>
    <submittedName>
        <fullName evidence="2">Uncharacterized protein</fullName>
    </submittedName>
</protein>
<dbReference type="Gene3D" id="2.60.40.200">
    <property type="entry name" value="Superoxide dismutase, copper/zinc binding domain"/>
    <property type="match status" value="1"/>
</dbReference>
<dbReference type="Proteomes" id="UP000024837">
    <property type="component" value="Unassembled WGS sequence"/>
</dbReference>
<evidence type="ECO:0000313" key="2">
    <source>
        <dbReference type="EMBL" id="EWC48978.1"/>
    </source>
</evidence>
<keyword evidence="3" id="KW-1185">Reference proteome</keyword>
<dbReference type="PANTHER" id="PTHR20910">
    <property type="entry name" value="AGAP001623-PA"/>
    <property type="match status" value="1"/>
</dbReference>
<proteinExistence type="predicted"/>
<feature type="chain" id="PRO_5004893402" evidence="1">
    <location>
        <begin position="21"/>
        <end position="245"/>
    </location>
</feature>
<dbReference type="GO" id="GO:0046872">
    <property type="term" value="F:metal ion binding"/>
    <property type="evidence" value="ECO:0007669"/>
    <property type="project" value="InterPro"/>
</dbReference>
<dbReference type="GO" id="GO:0006801">
    <property type="term" value="P:superoxide metabolic process"/>
    <property type="evidence" value="ECO:0007669"/>
    <property type="project" value="InterPro"/>
</dbReference>
<organism evidence="2 3">
    <name type="scientific">Drechslerella stenobrocha 248</name>
    <dbReference type="NCBI Taxonomy" id="1043628"/>
    <lineage>
        <taxon>Eukaryota</taxon>
        <taxon>Fungi</taxon>
        <taxon>Dikarya</taxon>
        <taxon>Ascomycota</taxon>
        <taxon>Pezizomycotina</taxon>
        <taxon>Orbiliomycetes</taxon>
        <taxon>Orbiliales</taxon>
        <taxon>Orbiliaceae</taxon>
        <taxon>Drechslerella</taxon>
    </lineage>
</organism>
<keyword evidence="1" id="KW-0732">Signal</keyword>
<evidence type="ECO:0000256" key="1">
    <source>
        <dbReference type="SAM" id="SignalP"/>
    </source>
</evidence>
<dbReference type="EMBL" id="KI966371">
    <property type="protein sequence ID" value="EWC48978.1"/>
    <property type="molecule type" value="Genomic_DNA"/>
</dbReference>
<dbReference type="SUPFAM" id="SSF49329">
    <property type="entry name" value="Cu,Zn superoxide dismutase-like"/>
    <property type="match status" value="1"/>
</dbReference>
<dbReference type="AlphaFoldDB" id="W7IA13"/>
<reference evidence="2 3" key="1">
    <citation type="submission" date="2013-05" db="EMBL/GenBank/DDBJ databases">
        <title>Drechslerella stenobrocha genome reveals carnivorous origination and mechanical trapping mechanism of predatory fungi.</title>
        <authorList>
            <person name="Liu X."/>
            <person name="Zhang W."/>
            <person name="Liu K."/>
        </authorList>
    </citation>
    <scope>NUCLEOTIDE SEQUENCE [LARGE SCALE GENOMIC DNA]</scope>
    <source>
        <strain evidence="2 3">248</strain>
    </source>
</reference>
<evidence type="ECO:0000313" key="3">
    <source>
        <dbReference type="Proteomes" id="UP000024837"/>
    </source>
</evidence>
<dbReference type="InterPro" id="IPR053257">
    <property type="entry name" value="Cu-only_SOD"/>
</dbReference>
<accession>W7IA13</accession>
<dbReference type="HOGENOM" id="CLU_063073_0_0_1"/>
<dbReference type="PANTHER" id="PTHR20910:SF1">
    <property type="entry name" value="SUPEROXIDE DISMUTASE COPPER_ZINC BINDING DOMAIN-CONTAINING PROTEIN"/>
    <property type="match status" value="1"/>
</dbReference>
<feature type="signal peptide" evidence="1">
    <location>
        <begin position="1"/>
        <end position="20"/>
    </location>
</feature>
<dbReference type="OrthoDB" id="159229at2759"/>
<dbReference type="InterPro" id="IPR036423">
    <property type="entry name" value="SOD-like_Cu/Zn_dom_sf"/>
</dbReference>
<name>W7IA13_9PEZI</name>
<sequence length="245" mass="25083">MHFSTAALVVAAAAASSASAQAVVTGSLGNAPVTTGNFGDKVVYRASFTGGNVGDVKMEFAGTPDGVGILVSACFKRINGSQPGPYPYHIHDFVVPENGNCTATGAHLDPYLRGDAIPCVPEAPETCQVGDLSGKHGDVPLAGRDEYCTSYVDKFLSLNPADNAFIGNSRSIVLHNVNKMRIACGNIVRVEGVTPTYPSYNGTTPPNNVTSTPTISPPIATGAASTLKAGMALSAVIGAAAFLLL</sequence>